<feature type="domain" description="Ricin B lectin" evidence="2">
    <location>
        <begin position="299"/>
        <end position="434"/>
    </location>
</feature>
<dbReference type="PANTHER" id="PTHR40469">
    <property type="entry name" value="SECRETED GLYCOSYL HYDROLASE"/>
    <property type="match status" value="1"/>
</dbReference>
<dbReference type="RefSeq" id="WP_203868465.1">
    <property type="nucleotide sequence ID" value="NZ_BONW01000022.1"/>
</dbReference>
<keyword evidence="4" id="KW-1185">Reference proteome</keyword>
<organism evidence="3 4">
    <name type="scientific">Plantactinospora endophytica</name>
    <dbReference type="NCBI Taxonomy" id="673535"/>
    <lineage>
        <taxon>Bacteria</taxon>
        <taxon>Bacillati</taxon>
        <taxon>Actinomycetota</taxon>
        <taxon>Actinomycetes</taxon>
        <taxon>Micromonosporales</taxon>
        <taxon>Micromonosporaceae</taxon>
        <taxon>Plantactinospora</taxon>
    </lineage>
</organism>
<dbReference type="Pfam" id="PF06283">
    <property type="entry name" value="ThuA"/>
    <property type="match status" value="1"/>
</dbReference>
<dbReference type="CDD" id="cd00161">
    <property type="entry name" value="beta-trefoil_Ricin-like"/>
    <property type="match status" value="1"/>
</dbReference>
<dbReference type="PANTHER" id="PTHR40469:SF2">
    <property type="entry name" value="GALACTOSE-BINDING DOMAIN-LIKE SUPERFAMILY PROTEIN"/>
    <property type="match status" value="1"/>
</dbReference>
<dbReference type="Gene3D" id="2.80.10.50">
    <property type="match status" value="2"/>
</dbReference>
<evidence type="ECO:0000313" key="4">
    <source>
        <dbReference type="Proteomes" id="UP000646749"/>
    </source>
</evidence>
<feature type="chain" id="PRO_5046812339" description="Ricin B lectin domain-containing protein" evidence="1">
    <location>
        <begin position="35"/>
        <end position="436"/>
    </location>
</feature>
<feature type="signal peptide" evidence="1">
    <location>
        <begin position="1"/>
        <end position="34"/>
    </location>
</feature>
<reference evidence="3 4" key="1">
    <citation type="submission" date="2021-01" db="EMBL/GenBank/DDBJ databases">
        <title>Whole genome shotgun sequence of Plantactinospora endophytica NBRC 110450.</title>
        <authorList>
            <person name="Komaki H."/>
            <person name="Tamura T."/>
        </authorList>
    </citation>
    <scope>NUCLEOTIDE SEQUENCE [LARGE SCALE GENOMIC DNA]</scope>
    <source>
        <strain evidence="3 4">NBRC 110450</strain>
    </source>
</reference>
<evidence type="ECO:0000259" key="2">
    <source>
        <dbReference type="SMART" id="SM00458"/>
    </source>
</evidence>
<dbReference type="Pfam" id="PF00652">
    <property type="entry name" value="Ricin_B_lectin"/>
    <property type="match status" value="1"/>
</dbReference>
<name>A0ABQ4E6U7_9ACTN</name>
<dbReference type="InterPro" id="IPR035992">
    <property type="entry name" value="Ricin_B-like_lectins"/>
</dbReference>
<protein>
    <recommendedName>
        <fullName evidence="2">Ricin B lectin domain-containing protein</fullName>
    </recommendedName>
</protein>
<accession>A0ABQ4E6U7</accession>
<dbReference type="PROSITE" id="PS50231">
    <property type="entry name" value="RICIN_B_LECTIN"/>
    <property type="match status" value="1"/>
</dbReference>
<dbReference type="EMBL" id="BONW01000022">
    <property type="protein sequence ID" value="GIG90047.1"/>
    <property type="molecule type" value="Genomic_DNA"/>
</dbReference>
<dbReference type="SMART" id="SM00458">
    <property type="entry name" value="RICIN"/>
    <property type="match status" value="1"/>
</dbReference>
<dbReference type="InterPro" id="IPR029010">
    <property type="entry name" value="ThuA-like"/>
</dbReference>
<dbReference type="SUPFAM" id="SSF52317">
    <property type="entry name" value="Class I glutamine amidotransferase-like"/>
    <property type="match status" value="1"/>
</dbReference>
<evidence type="ECO:0000256" key="1">
    <source>
        <dbReference type="SAM" id="SignalP"/>
    </source>
</evidence>
<dbReference type="Gene3D" id="3.40.50.880">
    <property type="match status" value="1"/>
</dbReference>
<sequence length="436" mass="47471">MRARTRRHTVPRKVAQFLALCLALVAAFAQPAHGNAGAAAAAAPAFNVIAFYNGTWDAAHISFVQEANRWFPQTAAQHNFSYTATNDWSRLNTANLANYQVVVFLDDLPPVAQRPAFEQYMRNGGAWLGFHVSAFTTNPGGWDWYHNQFLGTGAFQSNTWGPTTAVLRVEDRSHPSTTGLPATFTSSVSEWYSWSRDLRTNPNIDILASVDPSSFPLGTDPNQTWRSGYYPIVWTNSNYKMLYANFGHNAMDYANNVPLSSTFASETQNRFLVDGLRWLGGGGGGTPPPADPISPTAWYTLVNRSSGKCVDARAAGTANGTAIQQYACNASLAQQYQFQPTSGGYVRVNNRGNSARSLDVTNVSTADNAPVQLWTYSGGNNQQWQPVAEADGYYRLVNRLSGKCLDVPGAATADSVQLVQYACNGTAAQSFRLVAQ</sequence>
<gene>
    <name evidence="3" type="ORF">Pen02_49830</name>
</gene>
<proteinExistence type="predicted"/>
<dbReference type="InterPro" id="IPR000772">
    <property type="entry name" value="Ricin_B_lectin"/>
</dbReference>
<keyword evidence="1" id="KW-0732">Signal</keyword>
<evidence type="ECO:0000313" key="3">
    <source>
        <dbReference type="EMBL" id="GIG90047.1"/>
    </source>
</evidence>
<dbReference type="InterPro" id="IPR029062">
    <property type="entry name" value="Class_I_gatase-like"/>
</dbReference>
<dbReference type="Proteomes" id="UP000646749">
    <property type="component" value="Unassembled WGS sequence"/>
</dbReference>
<dbReference type="SUPFAM" id="SSF50370">
    <property type="entry name" value="Ricin B-like lectins"/>
    <property type="match status" value="1"/>
</dbReference>
<comment type="caution">
    <text evidence="3">The sequence shown here is derived from an EMBL/GenBank/DDBJ whole genome shotgun (WGS) entry which is preliminary data.</text>
</comment>